<dbReference type="OrthoDB" id="9804685at2"/>
<dbReference type="RefSeq" id="WP_025410664.1">
    <property type="nucleotide sequence ID" value="NZ_CP007128.1"/>
</dbReference>
<name>W0RDG0_9BACT</name>
<dbReference type="Proteomes" id="UP000019151">
    <property type="component" value="Chromosome"/>
</dbReference>
<dbReference type="KEGG" id="gba:J421_1612"/>
<dbReference type="AlphaFoldDB" id="W0RDG0"/>
<proteinExistence type="predicted"/>
<keyword evidence="2" id="KW-1185">Reference proteome</keyword>
<protein>
    <submittedName>
        <fullName evidence="1">Uncharacterized protein</fullName>
    </submittedName>
</protein>
<organism evidence="1 2">
    <name type="scientific">Gemmatirosa kalamazoonensis</name>
    <dbReference type="NCBI Taxonomy" id="861299"/>
    <lineage>
        <taxon>Bacteria</taxon>
        <taxon>Pseudomonadati</taxon>
        <taxon>Gemmatimonadota</taxon>
        <taxon>Gemmatimonadia</taxon>
        <taxon>Gemmatimonadales</taxon>
        <taxon>Gemmatimonadaceae</taxon>
        <taxon>Gemmatirosa</taxon>
    </lineage>
</organism>
<evidence type="ECO:0000313" key="1">
    <source>
        <dbReference type="EMBL" id="AHG89149.1"/>
    </source>
</evidence>
<gene>
    <name evidence="1" type="ORF">J421_1612</name>
</gene>
<reference evidence="1 2" key="1">
    <citation type="journal article" date="2014" name="Genome Announc.">
        <title>Genome Sequence and Methylome of Soil Bacterium Gemmatirosa kalamazoonensis KBS708T, a Member of the Rarely Cultivated Gemmatimonadetes Phylum.</title>
        <authorList>
            <person name="Debruyn J.M."/>
            <person name="Radosevich M."/>
            <person name="Wommack K.E."/>
            <person name="Polson S.W."/>
            <person name="Hauser L.J."/>
            <person name="Fawaz M.N."/>
            <person name="Korlach J."/>
            <person name="Tsai Y.C."/>
        </authorList>
    </citation>
    <scope>NUCLEOTIDE SEQUENCE [LARGE SCALE GENOMIC DNA]</scope>
    <source>
        <strain evidence="1 2">KBS708</strain>
    </source>
</reference>
<accession>W0RDG0</accession>
<dbReference type="STRING" id="861299.J421_1612"/>
<dbReference type="HOGENOM" id="CLU_155175_0_0_0"/>
<evidence type="ECO:0000313" key="2">
    <source>
        <dbReference type="Proteomes" id="UP000019151"/>
    </source>
</evidence>
<dbReference type="eggNOG" id="COG1873">
    <property type="taxonomic scope" value="Bacteria"/>
</dbReference>
<sequence length="123" mass="13431">MLLVHDLLDKLLRDKHRQPIGRVDGVALELRDGEPPRVTDVVLGGTVLASRLGGWAARLAAALHRRVRGGEPTPTRIAVAQLSRDGESWKVDDIDGRDTPALAWELWLRTHVVARAPLKGGGE</sequence>
<dbReference type="InParanoid" id="W0RDG0"/>
<dbReference type="EMBL" id="CP007128">
    <property type="protein sequence ID" value="AHG89149.1"/>
    <property type="molecule type" value="Genomic_DNA"/>
</dbReference>